<feature type="region of interest" description="Disordered" evidence="1">
    <location>
        <begin position="174"/>
        <end position="297"/>
    </location>
</feature>
<protein>
    <submittedName>
        <fullName evidence="2">Uncharacterized protein</fullName>
    </submittedName>
</protein>
<proteinExistence type="predicted"/>
<reference evidence="2" key="2">
    <citation type="submission" date="2023-05" db="EMBL/GenBank/DDBJ databases">
        <authorList>
            <consortium name="Lawrence Berkeley National Laboratory"/>
            <person name="Steindorff A."/>
            <person name="Hensen N."/>
            <person name="Bonometti L."/>
            <person name="Westerberg I."/>
            <person name="Brannstrom I.O."/>
            <person name="Guillou S."/>
            <person name="Cros-Aarteil S."/>
            <person name="Calhoun S."/>
            <person name="Haridas S."/>
            <person name="Kuo A."/>
            <person name="Mondo S."/>
            <person name="Pangilinan J."/>
            <person name="Riley R."/>
            <person name="Labutti K."/>
            <person name="Andreopoulos B."/>
            <person name="Lipzen A."/>
            <person name="Chen C."/>
            <person name="Yanf M."/>
            <person name="Daum C."/>
            <person name="Ng V."/>
            <person name="Clum A."/>
            <person name="Ohm R."/>
            <person name="Martin F."/>
            <person name="Silar P."/>
            <person name="Natvig D."/>
            <person name="Lalanne C."/>
            <person name="Gautier V."/>
            <person name="Ament-Velasquez S.L."/>
            <person name="Kruys A."/>
            <person name="Hutchinson M.I."/>
            <person name="Powell A.J."/>
            <person name="Barry K."/>
            <person name="Miller A.N."/>
            <person name="Grigoriev I.V."/>
            <person name="Debuchy R."/>
            <person name="Gladieux P."/>
            <person name="Thoren M.H."/>
            <person name="Johannesson H."/>
        </authorList>
    </citation>
    <scope>NUCLEOTIDE SEQUENCE</scope>
    <source>
        <strain evidence="2">CBS 731.68</strain>
    </source>
</reference>
<name>A0AAN6U0A2_9PEZI</name>
<feature type="compositionally biased region" description="Polar residues" evidence="1">
    <location>
        <begin position="239"/>
        <end position="253"/>
    </location>
</feature>
<keyword evidence="3" id="KW-1185">Reference proteome</keyword>
<sequence length="394" mass="41035">MAGQRPLDVLPQVVNDVLVTVAKAFRSGRRDGKGNPAAASAAIKARIPPAIEKFNCALDELECELLICKAVLERDLRQLRASRQPPPPEPKQIAPPAPMVIDFDSANMPTMDPFAGLAGHPQPATQTNRPVAPFPNMGFDPASPEVAGVPNPKTIPKLKDGNALNRPAITATAAAVATGSPASTPPKRDAKAPAHQVPRPVVVATAPQTPLHHQTQVKSASVPVLNRQAPTPTPGNAPGQLSTATSTPASSGNEKLFTDMTFSVAPPSGDAQAQTQRRASQQSLQPPATHTPNAEAGHVPNLNVDQFLGGPADVANMGLGIVQGDKAGENANTADVDDKINGLFDLGPGSIENMDLEYDMGNGDNSNFNDMYFAGGESNSGAGEFDDAFFNLNG</sequence>
<gene>
    <name evidence="2" type="ORF">N657DRAFT_437411</name>
</gene>
<dbReference type="Proteomes" id="UP001302602">
    <property type="component" value="Unassembled WGS sequence"/>
</dbReference>
<dbReference type="RefSeq" id="XP_062647764.1">
    <property type="nucleotide sequence ID" value="XM_062787369.1"/>
</dbReference>
<dbReference type="EMBL" id="MU853228">
    <property type="protein sequence ID" value="KAK4123993.1"/>
    <property type="molecule type" value="Genomic_DNA"/>
</dbReference>
<evidence type="ECO:0000313" key="2">
    <source>
        <dbReference type="EMBL" id="KAK4123993.1"/>
    </source>
</evidence>
<feature type="compositionally biased region" description="Low complexity" evidence="1">
    <location>
        <begin position="271"/>
        <end position="285"/>
    </location>
</feature>
<comment type="caution">
    <text evidence="2">The sequence shown here is derived from an EMBL/GenBank/DDBJ whole genome shotgun (WGS) entry which is preliminary data.</text>
</comment>
<dbReference type="GeneID" id="87824139"/>
<organism evidence="2 3">
    <name type="scientific">Parathielavia appendiculata</name>
    <dbReference type="NCBI Taxonomy" id="2587402"/>
    <lineage>
        <taxon>Eukaryota</taxon>
        <taxon>Fungi</taxon>
        <taxon>Dikarya</taxon>
        <taxon>Ascomycota</taxon>
        <taxon>Pezizomycotina</taxon>
        <taxon>Sordariomycetes</taxon>
        <taxon>Sordariomycetidae</taxon>
        <taxon>Sordariales</taxon>
        <taxon>Chaetomiaceae</taxon>
        <taxon>Parathielavia</taxon>
    </lineage>
</organism>
<evidence type="ECO:0000313" key="3">
    <source>
        <dbReference type="Proteomes" id="UP001302602"/>
    </source>
</evidence>
<dbReference type="AlphaFoldDB" id="A0AAN6U0A2"/>
<evidence type="ECO:0000256" key="1">
    <source>
        <dbReference type="SAM" id="MobiDB-lite"/>
    </source>
</evidence>
<feature type="compositionally biased region" description="Polar residues" evidence="1">
    <location>
        <begin position="206"/>
        <end position="219"/>
    </location>
</feature>
<reference evidence="2" key="1">
    <citation type="journal article" date="2023" name="Mol. Phylogenet. Evol.">
        <title>Genome-scale phylogeny and comparative genomics of the fungal order Sordariales.</title>
        <authorList>
            <person name="Hensen N."/>
            <person name="Bonometti L."/>
            <person name="Westerberg I."/>
            <person name="Brannstrom I.O."/>
            <person name="Guillou S."/>
            <person name="Cros-Aarteil S."/>
            <person name="Calhoun S."/>
            <person name="Haridas S."/>
            <person name="Kuo A."/>
            <person name="Mondo S."/>
            <person name="Pangilinan J."/>
            <person name="Riley R."/>
            <person name="LaButti K."/>
            <person name="Andreopoulos B."/>
            <person name="Lipzen A."/>
            <person name="Chen C."/>
            <person name="Yan M."/>
            <person name="Daum C."/>
            <person name="Ng V."/>
            <person name="Clum A."/>
            <person name="Steindorff A."/>
            <person name="Ohm R.A."/>
            <person name="Martin F."/>
            <person name="Silar P."/>
            <person name="Natvig D.O."/>
            <person name="Lalanne C."/>
            <person name="Gautier V."/>
            <person name="Ament-Velasquez S.L."/>
            <person name="Kruys A."/>
            <person name="Hutchinson M.I."/>
            <person name="Powell A.J."/>
            <person name="Barry K."/>
            <person name="Miller A.N."/>
            <person name="Grigoriev I.V."/>
            <person name="Debuchy R."/>
            <person name="Gladieux P."/>
            <person name="Hiltunen Thoren M."/>
            <person name="Johannesson H."/>
        </authorList>
    </citation>
    <scope>NUCLEOTIDE SEQUENCE</scope>
    <source>
        <strain evidence="2">CBS 731.68</strain>
    </source>
</reference>
<accession>A0AAN6U0A2</accession>